<comment type="caution">
    <text evidence="1">The sequence shown here is derived from an EMBL/GenBank/DDBJ whole genome shotgun (WGS) entry which is preliminary data.</text>
</comment>
<reference evidence="1 2" key="1">
    <citation type="journal article" date="2019" name="Environ. Microbiol.">
        <title>Species interactions and distinct microbial communities in high Arctic permafrost affected cryosols are associated with the CH4 and CO2 gas fluxes.</title>
        <authorList>
            <person name="Altshuler I."/>
            <person name="Hamel J."/>
            <person name="Turney S."/>
            <person name="Magnuson E."/>
            <person name="Levesque R."/>
            <person name="Greer C."/>
            <person name="Whyte L.G."/>
        </authorList>
    </citation>
    <scope>NUCLEOTIDE SEQUENCE [LARGE SCALE GENOMIC DNA]</scope>
    <source>
        <strain evidence="1 2">S9.3A</strain>
    </source>
</reference>
<dbReference type="Proteomes" id="UP000317722">
    <property type="component" value="Unassembled WGS sequence"/>
</dbReference>
<evidence type="ECO:0000313" key="1">
    <source>
        <dbReference type="EMBL" id="TPG17163.1"/>
    </source>
</evidence>
<keyword evidence="2" id="KW-1185">Reference proteome</keyword>
<dbReference type="AlphaFoldDB" id="A0A502CWH3"/>
<evidence type="ECO:0000313" key="2">
    <source>
        <dbReference type="Proteomes" id="UP000317722"/>
    </source>
</evidence>
<proteinExistence type="predicted"/>
<organism evidence="1 2">
    <name type="scientific">Pedococcus bigeumensis</name>
    <dbReference type="NCBI Taxonomy" id="433644"/>
    <lineage>
        <taxon>Bacteria</taxon>
        <taxon>Bacillati</taxon>
        <taxon>Actinomycetota</taxon>
        <taxon>Actinomycetes</taxon>
        <taxon>Micrococcales</taxon>
        <taxon>Intrasporangiaceae</taxon>
        <taxon>Pedococcus</taxon>
    </lineage>
</organism>
<gene>
    <name evidence="1" type="ORF">EAH86_10395</name>
</gene>
<dbReference type="EMBL" id="RCZM01000003">
    <property type="protein sequence ID" value="TPG17163.1"/>
    <property type="molecule type" value="Genomic_DNA"/>
</dbReference>
<accession>A0A502CWH3</accession>
<sequence length="65" mass="6871">MALDASRDALRAQRKQTAIVTDLLAQAVAALQSQERLTAQADDLTEGYSEALTQLLSPSDPSALA</sequence>
<protein>
    <submittedName>
        <fullName evidence="1">Uncharacterized protein</fullName>
    </submittedName>
</protein>
<name>A0A502CWH3_9MICO</name>